<organism evidence="2 3">
    <name type="scientific">Jaapia argillacea MUCL 33604</name>
    <dbReference type="NCBI Taxonomy" id="933084"/>
    <lineage>
        <taxon>Eukaryota</taxon>
        <taxon>Fungi</taxon>
        <taxon>Dikarya</taxon>
        <taxon>Basidiomycota</taxon>
        <taxon>Agaricomycotina</taxon>
        <taxon>Agaricomycetes</taxon>
        <taxon>Agaricomycetidae</taxon>
        <taxon>Jaapiales</taxon>
        <taxon>Jaapiaceae</taxon>
        <taxon>Jaapia</taxon>
    </lineage>
</organism>
<sequence length="379" mass="42084">MISEATLHTLSIIITPSIHLPTPPTFYVTTDHQIMKHEDIEYCEHQLVSKVLAEAHLVNTKNWILKWKSDQMMEYHICMGRPHALDFFKTNSHVQKQIRPILPIPIITTNHTPAITPLDFTKTSPFSLRPLIPIIRDNIKPYKSQFAPILNNDIFSPAPLLEDNQPHPQSPSYHPSLPIHSPHPSDYQPLEDMEIDEWNSQVDYASLPLVPDNATSSTDPLPSLQPILSSTSKLGELPVDIPLPPTPSSMSECPGTHIQYSTPSLTTNWKPEGGEREWPPAGLADSEDIWPNPIHTIEQWRQNPNTPFPSPSQSLVDLWASCPLITSPPTSPATTTKPNAGTATNKGTSCDPAPLTDDPAHIPASIPTMANPDIKLRLQ</sequence>
<gene>
    <name evidence="2" type="ORF">JAAARDRAFT_196136</name>
</gene>
<dbReference type="HOGENOM" id="CLU_048142_0_0_1"/>
<evidence type="ECO:0000313" key="2">
    <source>
        <dbReference type="EMBL" id="KDQ54719.1"/>
    </source>
</evidence>
<name>A0A067PIT5_9AGAM</name>
<dbReference type="InParanoid" id="A0A067PIT5"/>
<dbReference type="Proteomes" id="UP000027265">
    <property type="component" value="Unassembled WGS sequence"/>
</dbReference>
<reference evidence="3" key="1">
    <citation type="journal article" date="2014" name="Proc. Natl. Acad. Sci. U.S.A.">
        <title>Extensive sampling of basidiomycete genomes demonstrates inadequacy of the white-rot/brown-rot paradigm for wood decay fungi.</title>
        <authorList>
            <person name="Riley R."/>
            <person name="Salamov A.A."/>
            <person name="Brown D.W."/>
            <person name="Nagy L.G."/>
            <person name="Floudas D."/>
            <person name="Held B.W."/>
            <person name="Levasseur A."/>
            <person name="Lombard V."/>
            <person name="Morin E."/>
            <person name="Otillar R."/>
            <person name="Lindquist E.A."/>
            <person name="Sun H."/>
            <person name="LaButti K.M."/>
            <person name="Schmutz J."/>
            <person name="Jabbour D."/>
            <person name="Luo H."/>
            <person name="Baker S.E."/>
            <person name="Pisabarro A.G."/>
            <person name="Walton J.D."/>
            <person name="Blanchette R.A."/>
            <person name="Henrissat B."/>
            <person name="Martin F."/>
            <person name="Cullen D."/>
            <person name="Hibbett D.S."/>
            <person name="Grigoriev I.V."/>
        </authorList>
    </citation>
    <scope>NUCLEOTIDE SEQUENCE [LARGE SCALE GENOMIC DNA]</scope>
    <source>
        <strain evidence="3">MUCL 33604</strain>
    </source>
</reference>
<feature type="compositionally biased region" description="Low complexity" evidence="1">
    <location>
        <begin position="166"/>
        <end position="185"/>
    </location>
</feature>
<keyword evidence="3" id="KW-1185">Reference proteome</keyword>
<evidence type="ECO:0000256" key="1">
    <source>
        <dbReference type="SAM" id="MobiDB-lite"/>
    </source>
</evidence>
<proteinExistence type="predicted"/>
<feature type="region of interest" description="Disordered" evidence="1">
    <location>
        <begin position="326"/>
        <end position="379"/>
    </location>
</feature>
<feature type="region of interest" description="Disordered" evidence="1">
    <location>
        <begin position="158"/>
        <end position="189"/>
    </location>
</feature>
<dbReference type="EMBL" id="KL197727">
    <property type="protein sequence ID" value="KDQ54719.1"/>
    <property type="molecule type" value="Genomic_DNA"/>
</dbReference>
<protein>
    <submittedName>
        <fullName evidence="2">Uncharacterized protein</fullName>
    </submittedName>
</protein>
<accession>A0A067PIT5</accession>
<dbReference type="AlphaFoldDB" id="A0A067PIT5"/>
<evidence type="ECO:0000313" key="3">
    <source>
        <dbReference type="Proteomes" id="UP000027265"/>
    </source>
</evidence>
<feature type="compositionally biased region" description="Low complexity" evidence="1">
    <location>
        <begin position="326"/>
        <end position="338"/>
    </location>
</feature>
<feature type="compositionally biased region" description="Polar residues" evidence="1">
    <location>
        <begin position="339"/>
        <end position="348"/>
    </location>
</feature>